<reference evidence="1" key="2">
    <citation type="submission" date="2020-06" db="EMBL/GenBank/DDBJ databases">
        <title>Helianthus annuus Genome sequencing and assembly Release 2.</title>
        <authorList>
            <person name="Gouzy J."/>
            <person name="Langlade N."/>
            <person name="Munos S."/>
        </authorList>
    </citation>
    <scope>NUCLEOTIDE SEQUENCE</scope>
    <source>
        <tissue evidence="1">Leaves</tissue>
    </source>
</reference>
<proteinExistence type="predicted"/>
<comment type="caution">
    <text evidence="1">The sequence shown here is derived from an EMBL/GenBank/DDBJ whole genome shotgun (WGS) entry which is preliminary data.</text>
</comment>
<dbReference type="EMBL" id="MNCJ02000329">
    <property type="protein sequence ID" value="KAF5769332.1"/>
    <property type="molecule type" value="Genomic_DNA"/>
</dbReference>
<dbReference type="Gramene" id="mRNA:HanXRQr2_Chr14g0646991">
    <property type="protein sequence ID" value="mRNA:HanXRQr2_Chr14g0646991"/>
    <property type="gene ID" value="HanXRQr2_Chr14g0646991"/>
</dbReference>
<reference evidence="1" key="1">
    <citation type="journal article" date="2017" name="Nature">
        <title>The sunflower genome provides insights into oil metabolism, flowering and Asterid evolution.</title>
        <authorList>
            <person name="Badouin H."/>
            <person name="Gouzy J."/>
            <person name="Grassa C.J."/>
            <person name="Murat F."/>
            <person name="Staton S.E."/>
            <person name="Cottret L."/>
            <person name="Lelandais-Briere C."/>
            <person name="Owens G.L."/>
            <person name="Carrere S."/>
            <person name="Mayjonade B."/>
            <person name="Legrand L."/>
            <person name="Gill N."/>
            <person name="Kane N.C."/>
            <person name="Bowers J.E."/>
            <person name="Hubner S."/>
            <person name="Bellec A."/>
            <person name="Berard A."/>
            <person name="Berges H."/>
            <person name="Blanchet N."/>
            <person name="Boniface M.C."/>
            <person name="Brunel D."/>
            <person name="Catrice O."/>
            <person name="Chaidir N."/>
            <person name="Claudel C."/>
            <person name="Donnadieu C."/>
            <person name="Faraut T."/>
            <person name="Fievet G."/>
            <person name="Helmstetter N."/>
            <person name="King M."/>
            <person name="Knapp S.J."/>
            <person name="Lai Z."/>
            <person name="Le Paslier M.C."/>
            <person name="Lippi Y."/>
            <person name="Lorenzon L."/>
            <person name="Mandel J.R."/>
            <person name="Marage G."/>
            <person name="Marchand G."/>
            <person name="Marquand E."/>
            <person name="Bret-Mestries E."/>
            <person name="Morien E."/>
            <person name="Nambeesan S."/>
            <person name="Nguyen T."/>
            <person name="Pegot-Espagnet P."/>
            <person name="Pouilly N."/>
            <person name="Raftis F."/>
            <person name="Sallet E."/>
            <person name="Schiex T."/>
            <person name="Thomas J."/>
            <person name="Vandecasteele C."/>
            <person name="Vares D."/>
            <person name="Vear F."/>
            <person name="Vautrin S."/>
            <person name="Crespi M."/>
            <person name="Mangin B."/>
            <person name="Burke J.M."/>
            <person name="Salse J."/>
            <person name="Munos S."/>
            <person name="Vincourt P."/>
            <person name="Rieseberg L.H."/>
            <person name="Langlade N.B."/>
        </authorList>
    </citation>
    <scope>NUCLEOTIDE SEQUENCE</scope>
    <source>
        <tissue evidence="1">Leaves</tissue>
    </source>
</reference>
<sequence>MVVSAIMEVTTYGSIKKTARLIYLWSRETTLRPAQRPVNILLQQSVFLLNSVPINNKNVEFQD</sequence>
<dbReference type="AlphaFoldDB" id="A0A9K3H6I1"/>
<dbReference type="Proteomes" id="UP000215914">
    <property type="component" value="Unassembled WGS sequence"/>
</dbReference>
<name>A0A9K3H6I1_HELAN</name>
<evidence type="ECO:0000313" key="2">
    <source>
        <dbReference type="Proteomes" id="UP000215914"/>
    </source>
</evidence>
<accession>A0A9K3H6I1</accession>
<evidence type="ECO:0000313" key="1">
    <source>
        <dbReference type="EMBL" id="KAF5769332.1"/>
    </source>
</evidence>
<keyword evidence="2" id="KW-1185">Reference proteome</keyword>
<organism evidence="1 2">
    <name type="scientific">Helianthus annuus</name>
    <name type="common">Common sunflower</name>
    <dbReference type="NCBI Taxonomy" id="4232"/>
    <lineage>
        <taxon>Eukaryota</taxon>
        <taxon>Viridiplantae</taxon>
        <taxon>Streptophyta</taxon>
        <taxon>Embryophyta</taxon>
        <taxon>Tracheophyta</taxon>
        <taxon>Spermatophyta</taxon>
        <taxon>Magnoliopsida</taxon>
        <taxon>eudicotyledons</taxon>
        <taxon>Gunneridae</taxon>
        <taxon>Pentapetalae</taxon>
        <taxon>asterids</taxon>
        <taxon>campanulids</taxon>
        <taxon>Asterales</taxon>
        <taxon>Asteraceae</taxon>
        <taxon>Asteroideae</taxon>
        <taxon>Heliantheae alliance</taxon>
        <taxon>Heliantheae</taxon>
        <taxon>Helianthus</taxon>
    </lineage>
</organism>
<gene>
    <name evidence="1" type="ORF">HanXRQr2_Chr14g0646991</name>
</gene>
<protein>
    <submittedName>
        <fullName evidence="1">Uncharacterized protein</fullName>
    </submittedName>
</protein>